<dbReference type="Proteomes" id="UP000000238">
    <property type="component" value="Chromosome"/>
</dbReference>
<keyword evidence="3" id="KW-1185">Reference proteome</keyword>
<dbReference type="GO" id="GO:0005886">
    <property type="term" value="C:plasma membrane"/>
    <property type="evidence" value="ECO:0007669"/>
    <property type="project" value="TreeGrafter"/>
</dbReference>
<dbReference type="PANTHER" id="PTHR39594">
    <property type="entry name" value="PROTEIN YCHQ"/>
    <property type="match status" value="1"/>
</dbReference>
<reference evidence="2 3" key="1">
    <citation type="journal article" date="2005" name="Nucleic Acids Res.">
        <title>Genomic blueprint of Hahella chejuensis, a marine microbe producing an algicidal agent.</title>
        <authorList>
            <person name="Jeong H."/>
            <person name="Yim J.H."/>
            <person name="Lee C."/>
            <person name="Choi S.-H."/>
            <person name="Park Y.K."/>
            <person name="Yoon S.H."/>
            <person name="Hur C.-G."/>
            <person name="Kang H.-Y."/>
            <person name="Kim D."/>
            <person name="Lee H.H."/>
            <person name="Park K.H."/>
            <person name="Park S.-H."/>
            <person name="Park H.-S."/>
            <person name="Lee H.K."/>
            <person name="Oh T.K."/>
            <person name="Kim J.F."/>
        </authorList>
    </citation>
    <scope>NUCLEOTIDE SEQUENCE [LARGE SCALE GENOMIC DNA]</scope>
    <source>
        <strain evidence="2 3">KCTC 2396</strain>
    </source>
</reference>
<dbReference type="PANTHER" id="PTHR39594:SF1">
    <property type="entry name" value="PROTEIN YCHQ"/>
    <property type="match status" value="1"/>
</dbReference>
<sequence>MSYMLLKHIHMTCVALTFASFTLRFIWMILGSPLLQHKLSKVLPHIIDTLLLLSAIGLALKLQQYPFHNGWLTAKVVGLIIYIALGVFALKRGKTKRTRVLFGLGAYTAFAYIVMVALTKSSWPLPL</sequence>
<feature type="transmembrane region" description="Helical" evidence="1">
    <location>
        <begin position="6"/>
        <end position="30"/>
    </location>
</feature>
<accession>Q2SBR9</accession>
<dbReference type="Pfam" id="PF04247">
    <property type="entry name" value="SirB"/>
    <property type="match status" value="1"/>
</dbReference>
<name>Q2SBR9_HAHCH</name>
<dbReference type="eggNOG" id="COG3094">
    <property type="taxonomic scope" value="Bacteria"/>
</dbReference>
<feature type="transmembrane region" description="Helical" evidence="1">
    <location>
        <begin position="72"/>
        <end position="90"/>
    </location>
</feature>
<dbReference type="InterPro" id="IPR007360">
    <property type="entry name" value="SirB"/>
</dbReference>
<evidence type="ECO:0000313" key="2">
    <source>
        <dbReference type="EMBL" id="ABC31905.1"/>
    </source>
</evidence>
<proteinExistence type="predicted"/>
<dbReference type="HOGENOM" id="CLU_123860_2_0_6"/>
<evidence type="ECO:0000313" key="3">
    <source>
        <dbReference type="Proteomes" id="UP000000238"/>
    </source>
</evidence>
<keyword evidence="1" id="KW-0472">Membrane</keyword>
<dbReference type="OrthoDB" id="5588650at2"/>
<feature type="transmembrane region" description="Helical" evidence="1">
    <location>
        <begin position="102"/>
        <end position="123"/>
    </location>
</feature>
<dbReference type="EMBL" id="CP000155">
    <property type="protein sequence ID" value="ABC31905.1"/>
    <property type="molecule type" value="Genomic_DNA"/>
</dbReference>
<dbReference type="AlphaFoldDB" id="Q2SBR9"/>
<protein>
    <submittedName>
        <fullName evidence="2">Uncharacterized protein conserved in bacteria</fullName>
    </submittedName>
</protein>
<evidence type="ECO:0000256" key="1">
    <source>
        <dbReference type="SAM" id="Phobius"/>
    </source>
</evidence>
<keyword evidence="1" id="KW-1133">Transmembrane helix</keyword>
<dbReference type="RefSeq" id="WP_011398969.1">
    <property type="nucleotide sequence ID" value="NC_007645.1"/>
</dbReference>
<dbReference type="KEGG" id="hch:HCH_05230"/>
<dbReference type="STRING" id="349521.HCH_05230"/>
<organism evidence="2 3">
    <name type="scientific">Hahella chejuensis (strain KCTC 2396)</name>
    <dbReference type="NCBI Taxonomy" id="349521"/>
    <lineage>
        <taxon>Bacteria</taxon>
        <taxon>Pseudomonadati</taxon>
        <taxon>Pseudomonadota</taxon>
        <taxon>Gammaproteobacteria</taxon>
        <taxon>Oceanospirillales</taxon>
        <taxon>Hahellaceae</taxon>
        <taxon>Hahella</taxon>
    </lineage>
</organism>
<dbReference type="PIRSF" id="PIRSF005610">
    <property type="entry name" value="SirB"/>
    <property type="match status" value="1"/>
</dbReference>
<keyword evidence="1" id="KW-0812">Transmembrane</keyword>
<gene>
    <name evidence="2" type="ordered locus">HCH_05230</name>
</gene>